<name>A0A0A0C555_9CELL</name>
<organism evidence="3 4">
    <name type="scientific">Cellulomonas bogoriensis 69B4 = DSM 16987</name>
    <dbReference type="NCBI Taxonomy" id="1386082"/>
    <lineage>
        <taxon>Bacteria</taxon>
        <taxon>Bacillati</taxon>
        <taxon>Actinomycetota</taxon>
        <taxon>Actinomycetes</taxon>
        <taxon>Micrococcales</taxon>
        <taxon>Cellulomonadaceae</taxon>
        <taxon>Cellulomonas</taxon>
    </lineage>
</organism>
<dbReference type="Gene3D" id="3.30.565.10">
    <property type="entry name" value="Histidine kinase-like ATPase, C-terminal domain"/>
    <property type="match status" value="1"/>
</dbReference>
<dbReference type="CDD" id="cd16936">
    <property type="entry name" value="HATPase_RsbW-like"/>
    <property type="match status" value="1"/>
</dbReference>
<evidence type="ECO:0000313" key="4">
    <source>
        <dbReference type="Proteomes" id="UP000054314"/>
    </source>
</evidence>
<keyword evidence="4" id="KW-1185">Reference proteome</keyword>
<keyword evidence="1" id="KW-0723">Serine/threonine-protein kinase</keyword>
<accession>A0A0A0C555</accession>
<dbReference type="PANTHER" id="PTHR35526">
    <property type="entry name" value="ANTI-SIGMA-F FACTOR RSBW-RELATED"/>
    <property type="match status" value="1"/>
</dbReference>
<sequence length="121" mass="12738">MRLHLDARRGSVGAARHWVRDHLTAVAIAGQTLTISELLTSELVANAVLHGCGAVTVEVSIDAAEVVVTVRDQGEGVPVARTTGPEVPGGQGVRLVERLAARWGVEQEEPGKAVWFAVARG</sequence>
<dbReference type="EMBL" id="AXCZ01000002">
    <property type="protein sequence ID" value="KGM14509.1"/>
    <property type="molecule type" value="Genomic_DNA"/>
</dbReference>
<evidence type="ECO:0000313" key="3">
    <source>
        <dbReference type="EMBL" id="KGM14509.1"/>
    </source>
</evidence>
<keyword evidence="3" id="KW-0418">Kinase</keyword>
<protein>
    <submittedName>
        <fullName evidence="3">Histidine kinase</fullName>
    </submittedName>
</protein>
<dbReference type="Pfam" id="PF13581">
    <property type="entry name" value="HATPase_c_2"/>
    <property type="match status" value="1"/>
</dbReference>
<reference evidence="3 4" key="1">
    <citation type="submission" date="2013-08" db="EMBL/GenBank/DDBJ databases">
        <title>Genome sequencing of Cellulomonas bogoriensis 69B4.</title>
        <authorList>
            <person name="Chen F."/>
            <person name="Li Y."/>
            <person name="Wang G."/>
        </authorList>
    </citation>
    <scope>NUCLEOTIDE SEQUENCE [LARGE SCALE GENOMIC DNA]</scope>
    <source>
        <strain evidence="3 4">69B4</strain>
    </source>
</reference>
<gene>
    <name evidence="3" type="ORF">N869_08980</name>
</gene>
<dbReference type="InterPro" id="IPR036890">
    <property type="entry name" value="HATPase_C_sf"/>
</dbReference>
<dbReference type="InterPro" id="IPR050267">
    <property type="entry name" value="Anti-sigma-factor_SerPK"/>
</dbReference>
<keyword evidence="3" id="KW-0808">Transferase</keyword>
<dbReference type="SUPFAM" id="SSF55874">
    <property type="entry name" value="ATPase domain of HSP90 chaperone/DNA topoisomerase II/histidine kinase"/>
    <property type="match status" value="1"/>
</dbReference>
<dbReference type="RefSeq" id="WP_052104800.1">
    <property type="nucleotide sequence ID" value="NZ_AXCZ01000002.1"/>
</dbReference>
<evidence type="ECO:0000256" key="1">
    <source>
        <dbReference type="ARBA" id="ARBA00022527"/>
    </source>
</evidence>
<comment type="caution">
    <text evidence="3">The sequence shown here is derived from an EMBL/GenBank/DDBJ whole genome shotgun (WGS) entry which is preliminary data.</text>
</comment>
<feature type="domain" description="Histidine kinase/HSP90-like ATPase" evidence="2">
    <location>
        <begin position="7"/>
        <end position="116"/>
    </location>
</feature>
<dbReference type="GO" id="GO:0004674">
    <property type="term" value="F:protein serine/threonine kinase activity"/>
    <property type="evidence" value="ECO:0007669"/>
    <property type="project" value="UniProtKB-KW"/>
</dbReference>
<dbReference type="PANTHER" id="PTHR35526:SF3">
    <property type="entry name" value="ANTI-SIGMA-F FACTOR RSBW"/>
    <property type="match status" value="1"/>
</dbReference>
<dbReference type="InterPro" id="IPR003594">
    <property type="entry name" value="HATPase_dom"/>
</dbReference>
<dbReference type="Proteomes" id="UP000054314">
    <property type="component" value="Unassembled WGS sequence"/>
</dbReference>
<evidence type="ECO:0000259" key="2">
    <source>
        <dbReference type="Pfam" id="PF13581"/>
    </source>
</evidence>
<proteinExistence type="predicted"/>
<dbReference type="AlphaFoldDB" id="A0A0A0C555"/>